<name>A0A3A1U9V2_9MICO</name>
<dbReference type="InterPro" id="IPR021214">
    <property type="entry name" value="DUF2568"/>
</dbReference>
<feature type="transmembrane region" description="Helical" evidence="1">
    <location>
        <begin position="12"/>
        <end position="43"/>
    </location>
</feature>
<evidence type="ECO:0000256" key="1">
    <source>
        <dbReference type="SAM" id="Phobius"/>
    </source>
</evidence>
<accession>A0A3A1U9V2</accession>
<reference evidence="3" key="1">
    <citation type="submission" date="2018-09" db="EMBL/GenBank/DDBJ databases">
        <authorList>
            <person name="Kim I."/>
        </authorList>
    </citation>
    <scope>NUCLEOTIDE SEQUENCE [LARGE SCALE GENOMIC DNA]</scope>
    <source>
        <strain evidence="3">DD4a</strain>
    </source>
</reference>
<feature type="transmembrane region" description="Helical" evidence="1">
    <location>
        <begin position="49"/>
        <end position="71"/>
    </location>
</feature>
<dbReference type="AlphaFoldDB" id="A0A3A1U9V2"/>
<protein>
    <submittedName>
        <fullName evidence="2">DUF2568 domain-containing protein</fullName>
    </submittedName>
</protein>
<organism evidence="2 3">
    <name type="scientific">Amnibacterium setariae</name>
    <dbReference type="NCBI Taxonomy" id="2306585"/>
    <lineage>
        <taxon>Bacteria</taxon>
        <taxon>Bacillati</taxon>
        <taxon>Actinomycetota</taxon>
        <taxon>Actinomycetes</taxon>
        <taxon>Micrococcales</taxon>
        <taxon>Microbacteriaceae</taxon>
        <taxon>Amnibacterium</taxon>
    </lineage>
</organism>
<keyword evidence="1" id="KW-0472">Membrane</keyword>
<feature type="transmembrane region" description="Helical" evidence="1">
    <location>
        <begin position="83"/>
        <end position="115"/>
    </location>
</feature>
<comment type="caution">
    <text evidence="2">The sequence shown here is derived from an EMBL/GenBank/DDBJ whole genome shotgun (WGS) entry which is preliminary data.</text>
</comment>
<gene>
    <name evidence="2" type="ORF">D1781_06495</name>
</gene>
<dbReference type="Pfam" id="PF10823">
    <property type="entry name" value="DUF2568"/>
    <property type="match status" value="1"/>
</dbReference>
<evidence type="ECO:0000313" key="2">
    <source>
        <dbReference type="EMBL" id="RIX31019.1"/>
    </source>
</evidence>
<evidence type="ECO:0000313" key="3">
    <source>
        <dbReference type="Proteomes" id="UP000265742"/>
    </source>
</evidence>
<proteinExistence type="predicted"/>
<dbReference type="Proteomes" id="UP000265742">
    <property type="component" value="Unassembled WGS sequence"/>
</dbReference>
<dbReference type="EMBL" id="QXTG01000001">
    <property type="protein sequence ID" value="RIX31019.1"/>
    <property type="molecule type" value="Genomic_DNA"/>
</dbReference>
<keyword evidence="1" id="KW-0812">Transmembrane</keyword>
<keyword evidence="3" id="KW-1185">Reference proteome</keyword>
<keyword evidence="1" id="KW-1133">Transmembrane helix</keyword>
<sequence length="126" mass="12964">MSGRTAGIREDVAVRSLLGLNATLAFLLELALLAAAVAIGLLLPAPLPVRIAVAVLLPAAVVAVWSVWMAPRAGRRLPARGRLLVQVVLFALAVLGLAALGQVLWALVLAVLVAARLGLAVRTGQV</sequence>